<gene>
    <name evidence="2" type="ORF">MKW98_025648</name>
</gene>
<organism evidence="2 3">
    <name type="scientific">Papaver atlanticum</name>
    <dbReference type="NCBI Taxonomy" id="357466"/>
    <lineage>
        <taxon>Eukaryota</taxon>
        <taxon>Viridiplantae</taxon>
        <taxon>Streptophyta</taxon>
        <taxon>Embryophyta</taxon>
        <taxon>Tracheophyta</taxon>
        <taxon>Spermatophyta</taxon>
        <taxon>Magnoliopsida</taxon>
        <taxon>Ranunculales</taxon>
        <taxon>Papaveraceae</taxon>
        <taxon>Papaveroideae</taxon>
        <taxon>Papaver</taxon>
    </lineage>
</organism>
<proteinExistence type="predicted"/>
<accession>A0AAD4SBY1</accession>
<evidence type="ECO:0000313" key="2">
    <source>
        <dbReference type="EMBL" id="KAI3895857.1"/>
    </source>
</evidence>
<evidence type="ECO:0000313" key="3">
    <source>
        <dbReference type="Proteomes" id="UP001202328"/>
    </source>
</evidence>
<feature type="non-terminal residue" evidence="2">
    <location>
        <position position="1"/>
    </location>
</feature>
<feature type="compositionally biased region" description="Basic and acidic residues" evidence="1">
    <location>
        <begin position="102"/>
        <end position="116"/>
    </location>
</feature>
<name>A0AAD4SBY1_9MAGN</name>
<keyword evidence="3" id="KW-1185">Reference proteome</keyword>
<dbReference type="Proteomes" id="UP001202328">
    <property type="component" value="Unassembled WGS sequence"/>
</dbReference>
<feature type="region of interest" description="Disordered" evidence="1">
    <location>
        <begin position="102"/>
        <end position="132"/>
    </location>
</feature>
<evidence type="ECO:0000256" key="1">
    <source>
        <dbReference type="SAM" id="MobiDB-lite"/>
    </source>
</evidence>
<dbReference type="AlphaFoldDB" id="A0AAD4SBY1"/>
<feature type="non-terminal residue" evidence="2">
    <location>
        <position position="217"/>
    </location>
</feature>
<comment type="caution">
    <text evidence="2">The sequence shown here is derived from an EMBL/GenBank/DDBJ whole genome shotgun (WGS) entry which is preliminary data.</text>
</comment>
<protein>
    <submittedName>
        <fullName evidence="2">Uncharacterized protein</fullName>
    </submittedName>
</protein>
<reference evidence="2" key="1">
    <citation type="submission" date="2022-04" db="EMBL/GenBank/DDBJ databases">
        <title>A functionally conserved STORR gene fusion in Papaver species that diverged 16.8 million years ago.</title>
        <authorList>
            <person name="Catania T."/>
        </authorList>
    </citation>
    <scope>NUCLEOTIDE SEQUENCE</scope>
    <source>
        <strain evidence="2">S-188037</strain>
    </source>
</reference>
<dbReference type="EMBL" id="JAJJMB010011896">
    <property type="protein sequence ID" value="KAI3895857.1"/>
    <property type="molecule type" value="Genomic_DNA"/>
</dbReference>
<sequence>DDAGDEVPGKTKRSYRYANDDSRVKMQPISVIFTSDLPLPQELMVPSTISSLHTTSASKAIPTIVSAQASSSIYLDSLQGASNGAILSLDVSFAVKDLPVDKSSKKDDISDYRPDADSLSNEVLGENPRPSGNSSLLNIKDVGFFVPSAADFEDVYSGTDSILKIFDSASLSTDDPNLSQICNALAKLCCKSPPNDQTRHEIASVLDFRINIAFDHI</sequence>